<feature type="compositionally biased region" description="Low complexity" evidence="1">
    <location>
        <begin position="43"/>
        <end position="59"/>
    </location>
</feature>
<dbReference type="RefSeq" id="WP_101851399.1">
    <property type="nucleotide sequence ID" value="NZ_LOMZ01000001.1"/>
</dbReference>
<evidence type="ECO:0000313" key="2">
    <source>
        <dbReference type="EMBL" id="PLC11664.1"/>
    </source>
</evidence>
<evidence type="ECO:0000256" key="1">
    <source>
        <dbReference type="SAM" id="MobiDB-lite"/>
    </source>
</evidence>
<proteinExistence type="predicted"/>
<evidence type="ECO:0000313" key="3">
    <source>
        <dbReference type="Proteomes" id="UP000234632"/>
    </source>
</evidence>
<reference evidence="2 3" key="1">
    <citation type="submission" date="2015-12" db="EMBL/GenBank/DDBJ databases">
        <authorList>
            <person name="Shamseldin A."/>
            <person name="Moawad H."/>
            <person name="Abd El-Rahim W.M."/>
            <person name="Sadowsky M.J."/>
        </authorList>
    </citation>
    <scope>NUCLEOTIDE SEQUENCE [LARGE SCALE GENOMIC DNA]</scope>
    <source>
        <strain evidence="2 3">S43</strain>
    </source>
</reference>
<dbReference type="AlphaFoldDB" id="A0A2N4T0B4"/>
<accession>A0A2N4T0B4</accession>
<organism evidence="2 3">
    <name type="scientific">Kocuria flava</name>
    <dbReference type="NCBI Taxonomy" id="446860"/>
    <lineage>
        <taxon>Bacteria</taxon>
        <taxon>Bacillati</taxon>
        <taxon>Actinomycetota</taxon>
        <taxon>Actinomycetes</taxon>
        <taxon>Micrococcales</taxon>
        <taxon>Micrococcaceae</taxon>
        <taxon>Kocuria</taxon>
    </lineage>
</organism>
<comment type="caution">
    <text evidence="2">The sequence shown here is derived from an EMBL/GenBank/DDBJ whole genome shotgun (WGS) entry which is preliminary data.</text>
</comment>
<gene>
    <name evidence="2" type="ORF">AUQ48_04680</name>
</gene>
<feature type="region of interest" description="Disordered" evidence="1">
    <location>
        <begin position="35"/>
        <end position="59"/>
    </location>
</feature>
<dbReference type="Proteomes" id="UP000234632">
    <property type="component" value="Unassembled WGS sequence"/>
</dbReference>
<sequence length="180" mass="18536">MHPFPTPTPRRVPARAGWWAVPVAVGLLLAGCADPGPGGTEQTGAAPGPSSSAPALTATAPADGRWGSYGGRAEACAAVADHVLTLSVLPSSLSVTDRLEDVQQVEDRVAELVEAAPEELVADLARIQLTVDSYGEDLAAEQSATAAPDGPRARFDRRALEDSLGSLRRWLADACADDGG</sequence>
<protein>
    <submittedName>
        <fullName evidence="2">Uncharacterized protein</fullName>
    </submittedName>
</protein>
<dbReference type="EMBL" id="LOMZ01000001">
    <property type="protein sequence ID" value="PLC11664.1"/>
    <property type="molecule type" value="Genomic_DNA"/>
</dbReference>
<name>A0A2N4T0B4_9MICC</name>